<name>A0A4R2I105_9GAMM</name>
<evidence type="ECO:0000256" key="1">
    <source>
        <dbReference type="SAM" id="Phobius"/>
    </source>
</evidence>
<dbReference type="InterPro" id="IPR025489">
    <property type="entry name" value="DUF4381"/>
</dbReference>
<dbReference type="Proteomes" id="UP000294862">
    <property type="component" value="Unassembled WGS sequence"/>
</dbReference>
<evidence type="ECO:0000313" key="2">
    <source>
        <dbReference type="EMBL" id="TCO37703.1"/>
    </source>
</evidence>
<keyword evidence="3" id="KW-1185">Reference proteome</keyword>
<dbReference type="Pfam" id="PF14316">
    <property type="entry name" value="DUF4381"/>
    <property type="match status" value="1"/>
</dbReference>
<keyword evidence="1" id="KW-1133">Transmembrane helix</keyword>
<evidence type="ECO:0000313" key="3">
    <source>
        <dbReference type="Proteomes" id="UP000294862"/>
    </source>
</evidence>
<sequence length="170" mass="18619">MNPAAGPELRDIHLPPPPGWWPPAPGWWLLALVGVVVLVLAVRMLWRLERDRRWRARVRAELERIAAAHARDADAQQLSIAVSALLRRASRLLAPHAAALQGEAWLEFLDAHLPAGEAAAAPFRRGAGRALLDAPYRRADDPAVAVDARALVALARRWLAHALRAEASHA</sequence>
<keyword evidence="1" id="KW-0472">Membrane</keyword>
<organism evidence="2 3">
    <name type="scientific">Dokdonella fugitiva</name>
    <dbReference type="NCBI Taxonomy" id="328517"/>
    <lineage>
        <taxon>Bacteria</taxon>
        <taxon>Pseudomonadati</taxon>
        <taxon>Pseudomonadota</taxon>
        <taxon>Gammaproteobacteria</taxon>
        <taxon>Lysobacterales</taxon>
        <taxon>Rhodanobacteraceae</taxon>
        <taxon>Dokdonella</taxon>
    </lineage>
</organism>
<accession>A0A4R2I105</accession>
<protein>
    <submittedName>
        <fullName evidence="2">Uncharacterized protein DUF4381</fullName>
    </submittedName>
</protein>
<dbReference type="RefSeq" id="WP_131999673.1">
    <property type="nucleotide sequence ID" value="NZ_JACGXM010000009.1"/>
</dbReference>
<gene>
    <name evidence="2" type="ORF">EV148_10955</name>
</gene>
<dbReference type="EMBL" id="SLWQ01000009">
    <property type="protein sequence ID" value="TCO37703.1"/>
    <property type="molecule type" value="Genomic_DNA"/>
</dbReference>
<proteinExistence type="predicted"/>
<keyword evidence="1" id="KW-0812">Transmembrane</keyword>
<reference evidence="2 3" key="1">
    <citation type="journal article" date="2015" name="Stand. Genomic Sci.">
        <title>Genomic Encyclopedia of Bacterial and Archaeal Type Strains, Phase III: the genomes of soil and plant-associated and newly described type strains.</title>
        <authorList>
            <person name="Whitman W.B."/>
            <person name="Woyke T."/>
            <person name="Klenk H.P."/>
            <person name="Zhou Y."/>
            <person name="Lilburn T.G."/>
            <person name="Beck B.J."/>
            <person name="De Vos P."/>
            <person name="Vandamme P."/>
            <person name="Eisen J.A."/>
            <person name="Garrity G."/>
            <person name="Hugenholtz P."/>
            <person name="Kyrpides N.C."/>
        </authorList>
    </citation>
    <scope>NUCLEOTIDE SEQUENCE [LARGE SCALE GENOMIC DNA]</scope>
    <source>
        <strain evidence="2 3">A3</strain>
    </source>
</reference>
<dbReference type="AlphaFoldDB" id="A0A4R2I105"/>
<feature type="transmembrane region" description="Helical" evidence="1">
    <location>
        <begin position="26"/>
        <end position="46"/>
    </location>
</feature>
<comment type="caution">
    <text evidence="2">The sequence shown here is derived from an EMBL/GenBank/DDBJ whole genome shotgun (WGS) entry which is preliminary data.</text>
</comment>